<dbReference type="InterPro" id="IPR011008">
    <property type="entry name" value="Dimeric_a/b-barrel"/>
</dbReference>
<accession>A0A0D2L338</accession>
<dbReference type="AlphaFoldDB" id="A0A0D2L338"/>
<reference evidence="2" key="1">
    <citation type="submission" date="2014-04" db="EMBL/GenBank/DDBJ databases">
        <title>Evolutionary Origins and Diversification of the Mycorrhizal Mutualists.</title>
        <authorList>
            <consortium name="DOE Joint Genome Institute"/>
            <consortium name="Mycorrhizal Genomics Consortium"/>
            <person name="Kohler A."/>
            <person name="Kuo A."/>
            <person name="Nagy L.G."/>
            <person name="Floudas D."/>
            <person name="Copeland A."/>
            <person name="Barry K.W."/>
            <person name="Cichocki N."/>
            <person name="Veneault-Fourrey C."/>
            <person name="LaButti K."/>
            <person name="Lindquist E.A."/>
            <person name="Lipzen A."/>
            <person name="Lundell T."/>
            <person name="Morin E."/>
            <person name="Murat C."/>
            <person name="Riley R."/>
            <person name="Ohm R."/>
            <person name="Sun H."/>
            <person name="Tunlid A."/>
            <person name="Henrissat B."/>
            <person name="Grigoriev I.V."/>
            <person name="Hibbett D.S."/>
            <person name="Martin F."/>
        </authorList>
    </citation>
    <scope>NUCLEOTIDE SEQUENCE [LARGE SCALE GENOMIC DNA]</scope>
    <source>
        <strain evidence="2">FD-334 SS-4</strain>
    </source>
</reference>
<dbReference type="OMA" id="HYELIND"/>
<dbReference type="Proteomes" id="UP000054270">
    <property type="component" value="Unassembled WGS sequence"/>
</dbReference>
<dbReference type="OrthoDB" id="3830579at2759"/>
<name>A0A0D2L338_HYPSF</name>
<protein>
    <recommendedName>
        <fullName evidence="3">ABM domain-containing protein</fullName>
    </recommendedName>
</protein>
<sequence>MPAHEIVSFPATDAFAADPIGVLKTAAEFFATVEGCLGVYAGLAEEEKTGSILIIWETLEHHKALVKRPGYPEILGVKPAINGESKIYHIDFNHSPKAAVTAPTTEVLVLTLKEGKTKEQLDTILAATDPKIIADDGVFGPSAWGATQESEGVVVLLLGWESSKKHLEVIGKPTHTTFVESLKETADTKVVHVSFKKVF</sequence>
<dbReference type="EMBL" id="KN817560">
    <property type="protein sequence ID" value="KJA21167.1"/>
    <property type="molecule type" value="Genomic_DNA"/>
</dbReference>
<dbReference type="SUPFAM" id="SSF54909">
    <property type="entry name" value="Dimeric alpha+beta barrel"/>
    <property type="match status" value="1"/>
</dbReference>
<evidence type="ECO:0000313" key="1">
    <source>
        <dbReference type="EMBL" id="KJA21167.1"/>
    </source>
</evidence>
<proteinExistence type="predicted"/>
<dbReference type="STRING" id="945553.A0A0D2L338"/>
<dbReference type="Gene3D" id="3.30.70.100">
    <property type="match status" value="2"/>
</dbReference>
<evidence type="ECO:0000313" key="2">
    <source>
        <dbReference type="Proteomes" id="UP000054270"/>
    </source>
</evidence>
<evidence type="ECO:0008006" key="3">
    <source>
        <dbReference type="Google" id="ProtNLM"/>
    </source>
</evidence>
<keyword evidence="2" id="KW-1185">Reference proteome</keyword>
<gene>
    <name evidence="1" type="ORF">HYPSUDRAFT_187695</name>
</gene>
<organism evidence="1 2">
    <name type="scientific">Hypholoma sublateritium (strain FD-334 SS-4)</name>
    <dbReference type="NCBI Taxonomy" id="945553"/>
    <lineage>
        <taxon>Eukaryota</taxon>
        <taxon>Fungi</taxon>
        <taxon>Dikarya</taxon>
        <taxon>Basidiomycota</taxon>
        <taxon>Agaricomycotina</taxon>
        <taxon>Agaricomycetes</taxon>
        <taxon>Agaricomycetidae</taxon>
        <taxon>Agaricales</taxon>
        <taxon>Agaricineae</taxon>
        <taxon>Strophariaceae</taxon>
        <taxon>Hypholoma</taxon>
    </lineage>
</organism>